<reference evidence="6 14" key="2">
    <citation type="submission" date="2015-03" db="EMBL/GenBank/DDBJ databases">
        <authorList>
            <consortium name="Pathogen Informatics"/>
            <person name="Murphy D."/>
        </authorList>
    </citation>
    <scope>NUCLEOTIDE SEQUENCE [LARGE SCALE GENOMIC DNA]</scope>
    <source>
        <strain evidence="6 14">0268S</strain>
    </source>
</reference>
<reference evidence="10 11" key="1">
    <citation type="submission" date="2015-03" db="EMBL/GenBank/DDBJ databases">
        <authorList>
            <consortium name="Pathogen Informatics"/>
        </authorList>
    </citation>
    <scope>NUCLEOTIDE SEQUENCE [LARGE SCALE GENOMIC DNA]</scope>
    <source>
        <strain evidence="4 15">Bir 185</strain>
        <strain evidence="5 13">Bir 187</strain>
        <strain evidence="3 10">C09601061</strain>
        <strain evidence="2 11">H09601792</strain>
        <strain evidence="7 12">P00601463</strain>
    </source>
</reference>
<name>A0A0E8W4E2_MYCTX</name>
<dbReference type="Proteomes" id="UP000049023">
    <property type="component" value="Unassembled WGS sequence"/>
</dbReference>
<evidence type="ECO:0000313" key="4">
    <source>
        <dbReference type="EMBL" id="CKR76760.1"/>
    </source>
</evidence>
<proteinExistence type="predicted"/>
<evidence type="ECO:0000313" key="6">
    <source>
        <dbReference type="EMBL" id="CLV41793.1"/>
    </source>
</evidence>
<evidence type="ECO:0000313" key="13">
    <source>
        <dbReference type="Proteomes" id="UP000049023"/>
    </source>
</evidence>
<dbReference type="EMBL" id="CNFT01000479">
    <property type="protein sequence ID" value="CKR76760.1"/>
    <property type="molecule type" value="Genomic_DNA"/>
</dbReference>
<evidence type="ECO:0000313" key="16">
    <source>
        <dbReference type="Proteomes" id="UP000189452"/>
    </source>
</evidence>
<organism evidence="6 14">
    <name type="scientific">Mycobacterium tuberculosis</name>
    <dbReference type="NCBI Taxonomy" id="1773"/>
    <lineage>
        <taxon>Bacteria</taxon>
        <taxon>Bacillati</taxon>
        <taxon>Actinomycetota</taxon>
        <taxon>Actinomycetes</taxon>
        <taxon>Mycobacteriales</taxon>
        <taxon>Mycobacteriaceae</taxon>
        <taxon>Mycobacterium</taxon>
        <taxon>Mycobacterium tuberculosis complex</taxon>
    </lineage>
</organism>
<evidence type="ECO:0000313" key="14">
    <source>
        <dbReference type="Proteomes" id="UP000050139"/>
    </source>
</evidence>
<evidence type="ECO:0000313" key="15">
    <source>
        <dbReference type="Proteomes" id="UP000050164"/>
    </source>
</evidence>
<dbReference type="EMBL" id="COPH01000001">
    <property type="protein sequence ID" value="CLV41793.1"/>
    <property type="molecule type" value="Genomic_DNA"/>
</dbReference>
<evidence type="ECO:0000313" key="10">
    <source>
        <dbReference type="Proteomes" id="UP000046680"/>
    </source>
</evidence>
<accession>A0A0E8W4E2</accession>
<dbReference type="Proteomes" id="UP000046947">
    <property type="component" value="Unassembled WGS sequence"/>
</dbReference>
<feature type="region of interest" description="Disordered" evidence="1">
    <location>
        <begin position="42"/>
        <end position="64"/>
    </location>
</feature>
<evidence type="ECO:0000313" key="12">
    <source>
        <dbReference type="Proteomes" id="UP000048600"/>
    </source>
</evidence>
<keyword evidence="6" id="KW-0449">Lipoprotein</keyword>
<dbReference type="EMBL" id="CHKL01000466">
    <property type="protein sequence ID" value="COW83618.1"/>
    <property type="molecule type" value="Genomic_DNA"/>
</dbReference>
<evidence type="ECO:0000313" key="2">
    <source>
        <dbReference type="EMBL" id="CFE54608.1"/>
    </source>
</evidence>
<evidence type="ECO:0000313" key="5">
    <source>
        <dbReference type="EMBL" id="CKS78195.1"/>
    </source>
</evidence>
<sequence length="144" mass="14572">MAAGTMPVGGRQHVFEKLASILGLVAAPLMLLGLSACGRSAGKTSEPTCPTEPIDAADSSTTPDPSCVVRATEINGNGSRIQTWTGSYDAAATQSGGVCGGTCNFHATVRFTVDEGQISGSVDQVYQAAMVAIATRPTSPSLAP</sequence>
<evidence type="ECO:0000313" key="7">
    <source>
        <dbReference type="EMBL" id="COW83618.1"/>
    </source>
</evidence>
<dbReference type="Proteomes" id="UP000050139">
    <property type="component" value="Unassembled WGS sequence"/>
</dbReference>
<evidence type="ECO:0000313" key="9">
    <source>
        <dbReference type="EMBL" id="VCU50624.1"/>
    </source>
</evidence>
<evidence type="ECO:0000313" key="8">
    <source>
        <dbReference type="EMBL" id="OMH60287.1"/>
    </source>
</evidence>
<dbReference type="EMBL" id="CNFU01000942">
    <property type="protein sequence ID" value="CKS78195.1"/>
    <property type="molecule type" value="Genomic_DNA"/>
</dbReference>
<evidence type="ECO:0000313" key="11">
    <source>
        <dbReference type="Proteomes" id="UP000046947"/>
    </source>
</evidence>
<reference evidence="8 16" key="3">
    <citation type="submission" date="2016-04" db="EMBL/GenBank/DDBJ databases">
        <authorList>
            <person name="Bigi M."/>
            <person name="Bigi F."/>
            <person name="Soria M.A."/>
        </authorList>
    </citation>
    <scope>NUCLEOTIDE SEQUENCE [LARGE SCALE GENOMIC DNA]</scope>
    <source>
        <strain evidence="8 16">6548</strain>
    </source>
</reference>
<reference evidence="9 17" key="5">
    <citation type="submission" date="2018-08" db="EMBL/GenBank/DDBJ databases">
        <authorList>
            <person name="Fokvardsen B D."/>
            <person name="Norman A."/>
        </authorList>
    </citation>
    <scope>NUCLEOTIDE SEQUENCE [LARGE SCALE GENOMIC DNA]</scope>
    <source>
        <strain evidence="9 17">DKC2</strain>
    </source>
</reference>
<evidence type="ECO:0000313" key="17">
    <source>
        <dbReference type="Proteomes" id="UP000300237"/>
    </source>
</evidence>
<dbReference type="EMBL" id="CFOH01000388">
    <property type="protein sequence ID" value="CFE54608.1"/>
    <property type="molecule type" value="Genomic_DNA"/>
</dbReference>
<dbReference type="Proteomes" id="UP000189452">
    <property type="component" value="Chromosome"/>
</dbReference>
<dbReference type="EMBL" id="CGCX01000551">
    <property type="protein sequence ID" value="CFR78675.1"/>
    <property type="molecule type" value="Genomic_DNA"/>
</dbReference>
<gene>
    <name evidence="8" type="ORF">A4S10_02462</name>
    <name evidence="9" type="ORF">DKC2_2471</name>
    <name evidence="3" type="ORF">ERS007657_01684</name>
    <name evidence="2" type="ORF">ERS007688_02366</name>
    <name evidence="7" type="ORF">ERS007741_03249</name>
    <name evidence="4" type="ORF">ERS027659_02150</name>
    <name evidence="5" type="ORF">ERS027661_03525</name>
    <name evidence="6" type="ORF">ERS094118_00056</name>
</gene>
<dbReference type="Proteomes" id="UP000048600">
    <property type="component" value="Unassembled WGS sequence"/>
</dbReference>
<dbReference type="EMBL" id="LR027516">
    <property type="protein sequence ID" value="VCU50624.1"/>
    <property type="molecule type" value="Genomic_DNA"/>
</dbReference>
<dbReference type="Proteomes" id="UP000300237">
    <property type="component" value="Chromosome"/>
</dbReference>
<dbReference type="Proteomes" id="UP000050164">
    <property type="component" value="Unassembled WGS sequence"/>
</dbReference>
<reference evidence="8 16" key="4">
    <citation type="submission" date="2017-02" db="EMBL/GenBank/DDBJ databases">
        <title>Protein polymorphisms may explain contrasting epidemiological fitness of two variants of a multidrug-resistant Mycobacterium tuberculosis strain.</title>
        <authorList>
            <person name="Bigi M.M."/>
            <person name="Lopez B."/>
            <person name="Blanco F.C."/>
            <person name="Sasiain M.C."/>
            <person name="De La Barrera S."/>
            <person name="Ritacco V."/>
            <person name="Bigi F."/>
            <person name="Soria M.A."/>
        </authorList>
    </citation>
    <scope>NUCLEOTIDE SEQUENCE [LARGE SCALE GENOMIC DNA]</scope>
    <source>
        <strain evidence="8 16">6548</strain>
    </source>
</reference>
<dbReference type="Proteomes" id="UP000046680">
    <property type="component" value="Unassembled WGS sequence"/>
</dbReference>
<dbReference type="EMBL" id="LWDQ01000001">
    <property type="protein sequence ID" value="OMH60287.1"/>
    <property type="molecule type" value="Genomic_DNA"/>
</dbReference>
<evidence type="ECO:0000256" key="1">
    <source>
        <dbReference type="SAM" id="MobiDB-lite"/>
    </source>
</evidence>
<protein>
    <submittedName>
        <fullName evidence="6 9">lipoprotein lppQ</fullName>
    </submittedName>
</protein>
<dbReference type="AlphaFoldDB" id="A0A0E8W4E2"/>
<evidence type="ECO:0000313" key="3">
    <source>
        <dbReference type="EMBL" id="CFR78675.1"/>
    </source>
</evidence>